<dbReference type="Proteomes" id="UP001373714">
    <property type="component" value="Unassembled WGS sequence"/>
</dbReference>
<feature type="compositionally biased region" description="Acidic residues" evidence="1">
    <location>
        <begin position="40"/>
        <end position="58"/>
    </location>
</feature>
<keyword evidence="3" id="KW-1185">Reference proteome</keyword>
<reference evidence="2 3" key="1">
    <citation type="submission" date="2019-10" db="EMBL/GenBank/DDBJ databases">
        <authorList>
            <person name="Palmer J.M."/>
        </authorList>
    </citation>
    <scope>NUCLEOTIDE SEQUENCE [LARGE SCALE GENOMIC DNA]</scope>
    <source>
        <strain evidence="2 3">TWF730</strain>
    </source>
</reference>
<dbReference type="AlphaFoldDB" id="A0AAV9UJU6"/>
<evidence type="ECO:0000313" key="3">
    <source>
        <dbReference type="Proteomes" id="UP001373714"/>
    </source>
</evidence>
<evidence type="ECO:0000313" key="2">
    <source>
        <dbReference type="EMBL" id="KAK6342012.1"/>
    </source>
</evidence>
<gene>
    <name evidence="2" type="ORF">TWF730_001494</name>
</gene>
<proteinExistence type="predicted"/>
<feature type="region of interest" description="Disordered" evidence="1">
    <location>
        <begin position="1"/>
        <end position="63"/>
    </location>
</feature>
<evidence type="ECO:0000256" key="1">
    <source>
        <dbReference type="SAM" id="MobiDB-lite"/>
    </source>
</evidence>
<organism evidence="2 3">
    <name type="scientific">Orbilia blumenaviensis</name>
    <dbReference type="NCBI Taxonomy" id="1796055"/>
    <lineage>
        <taxon>Eukaryota</taxon>
        <taxon>Fungi</taxon>
        <taxon>Dikarya</taxon>
        <taxon>Ascomycota</taxon>
        <taxon>Pezizomycotina</taxon>
        <taxon>Orbiliomycetes</taxon>
        <taxon>Orbiliales</taxon>
        <taxon>Orbiliaceae</taxon>
        <taxon>Orbilia</taxon>
    </lineage>
</organism>
<name>A0AAV9UJU6_9PEZI</name>
<feature type="compositionally biased region" description="Polar residues" evidence="1">
    <location>
        <begin position="13"/>
        <end position="22"/>
    </location>
</feature>
<accession>A0AAV9UJU6</accession>
<protein>
    <submittedName>
        <fullName evidence="2">Uncharacterized protein</fullName>
    </submittedName>
</protein>
<dbReference type="EMBL" id="JAVHNS010000010">
    <property type="protein sequence ID" value="KAK6342012.1"/>
    <property type="molecule type" value="Genomic_DNA"/>
</dbReference>
<comment type="caution">
    <text evidence="2">The sequence shown here is derived from an EMBL/GenBank/DDBJ whole genome shotgun (WGS) entry which is preliminary data.</text>
</comment>
<sequence length="262" mass="28789">MVTESEPAIALSRSPTPTPKSNDTFDVRSDIESTTNTDISSDEDDGEDDEDDDEEDDGERTPYVPYFMNRAFFAELVKLINAITNASTDPSVGTDTTSLRKYYIRKLTELSNKPEYNIPLTHPPCPSITLKAVDHEGQDDDQRLSCPCCLEEDLPELKIVAEDVVGGVITYKILLENAVTWLYGPDQQEPLGLGQEAALGKVVEGLPAGEAGIVRWNFMTDEKDEATGDSAVMGLEICLYFVKPLVGGGRFKSDPKADNDEE</sequence>